<keyword evidence="3" id="KW-1185">Reference proteome</keyword>
<dbReference type="InterPro" id="IPR036237">
    <property type="entry name" value="Xyl_isomerase-like_sf"/>
</dbReference>
<feature type="domain" description="Xylose isomerase-like TIM barrel" evidence="1">
    <location>
        <begin position="24"/>
        <end position="223"/>
    </location>
</feature>
<dbReference type="InterPro" id="IPR013022">
    <property type="entry name" value="Xyl_isomerase-like_TIM-brl"/>
</dbReference>
<evidence type="ECO:0000313" key="2">
    <source>
        <dbReference type="EMBL" id="QIA63898.1"/>
    </source>
</evidence>
<dbReference type="Pfam" id="PF01261">
    <property type="entry name" value="AP_endonuc_2"/>
    <property type="match status" value="1"/>
</dbReference>
<organism evidence="2 3">
    <name type="scientific">Vibrio astriarenae</name>
    <dbReference type="NCBI Taxonomy" id="1481923"/>
    <lineage>
        <taxon>Bacteria</taxon>
        <taxon>Pseudomonadati</taxon>
        <taxon>Pseudomonadota</taxon>
        <taxon>Gammaproteobacteria</taxon>
        <taxon>Vibrionales</taxon>
        <taxon>Vibrionaceae</taxon>
        <taxon>Vibrio</taxon>
    </lineage>
</organism>
<dbReference type="KEGG" id="vas:GT360_10365"/>
<dbReference type="AlphaFoldDB" id="A0A7Z2T3V3"/>
<dbReference type="PANTHER" id="PTHR12110:SF41">
    <property type="entry name" value="INOSOSE DEHYDRATASE"/>
    <property type="match status" value="1"/>
</dbReference>
<proteinExistence type="predicted"/>
<dbReference type="InterPro" id="IPR050312">
    <property type="entry name" value="IolE/XylAMocC-like"/>
</dbReference>
<evidence type="ECO:0000259" key="1">
    <source>
        <dbReference type="Pfam" id="PF01261"/>
    </source>
</evidence>
<reference evidence="2 3" key="1">
    <citation type="submission" date="2020-01" db="EMBL/GenBank/DDBJ databases">
        <title>Whole genome and functional gene identification of agarase of Vibrio HN897.</title>
        <authorList>
            <person name="Liu Y."/>
            <person name="Zhao Z."/>
        </authorList>
    </citation>
    <scope>NUCLEOTIDE SEQUENCE [LARGE SCALE GENOMIC DNA]</scope>
    <source>
        <strain evidence="2 3">HN897</strain>
    </source>
</reference>
<dbReference type="Proteomes" id="UP000464262">
    <property type="component" value="Chromosome 1"/>
</dbReference>
<dbReference type="RefSeq" id="WP_164648793.1">
    <property type="nucleotide sequence ID" value="NZ_CP047475.1"/>
</dbReference>
<name>A0A7Z2T3V3_9VIBR</name>
<gene>
    <name evidence="2" type="ORF">GT360_10365</name>
</gene>
<dbReference type="PANTHER" id="PTHR12110">
    <property type="entry name" value="HYDROXYPYRUVATE ISOMERASE"/>
    <property type="match status" value="1"/>
</dbReference>
<dbReference type="Gene3D" id="3.20.20.150">
    <property type="entry name" value="Divalent-metal-dependent TIM barrel enzymes"/>
    <property type="match status" value="1"/>
</dbReference>
<sequence>MLENYSVSTVAYAGHSFEDAIKSLARIGVRNVEVALIQGAIHELDESMINSDYAIQIRSVLSWHNMKCTSIAAHCEMTGENCADLLLRRVELCIALSCSRLILYAPREVSWSKFFSEARRAFELARTSGIKILIENVGDRKSYLLNDARDFTQFLSDVDTSVVGINFDPGNFLSHRPELDVLEHSIASLSVAEHLHLKDLTLKEGVWQCCDIGYGQGNYRRLLVHAFTNKCMPFFSLEQPLMLERDLYGRTRLKSQKQLMSIADIESRLKRSIQTINECYELSSVQS</sequence>
<dbReference type="SUPFAM" id="SSF51658">
    <property type="entry name" value="Xylose isomerase-like"/>
    <property type="match status" value="1"/>
</dbReference>
<dbReference type="EMBL" id="CP047475">
    <property type="protein sequence ID" value="QIA63898.1"/>
    <property type="molecule type" value="Genomic_DNA"/>
</dbReference>
<protein>
    <submittedName>
        <fullName evidence="2">TIM barrel protein</fullName>
    </submittedName>
</protein>
<evidence type="ECO:0000313" key="3">
    <source>
        <dbReference type="Proteomes" id="UP000464262"/>
    </source>
</evidence>
<accession>A0A7Z2T3V3</accession>